<evidence type="ECO:0000256" key="6">
    <source>
        <dbReference type="PROSITE-ProRule" id="PRU00339"/>
    </source>
</evidence>
<dbReference type="Gene3D" id="1.25.40.10">
    <property type="entry name" value="Tetratricopeptide repeat domain"/>
    <property type="match status" value="1"/>
</dbReference>
<dbReference type="Proteomes" id="UP000266328">
    <property type="component" value="Unassembled WGS sequence"/>
</dbReference>
<comment type="subcellular location">
    <subcellularLocation>
        <location evidence="1">Cytoplasm</location>
    </subcellularLocation>
</comment>
<evidence type="ECO:0000256" key="1">
    <source>
        <dbReference type="ARBA" id="ARBA00004496"/>
    </source>
</evidence>
<dbReference type="InterPro" id="IPR019734">
    <property type="entry name" value="TPR_rpt"/>
</dbReference>
<dbReference type="OrthoDB" id="531301at2"/>
<dbReference type="PANTHER" id="PTHR46630:SF1">
    <property type="entry name" value="TETRATRICOPEPTIDE REPEAT PROTEIN 29"/>
    <property type="match status" value="1"/>
</dbReference>
<evidence type="ECO:0000313" key="8">
    <source>
        <dbReference type="EMBL" id="RIE05865.1"/>
    </source>
</evidence>
<name>A0A398CTC0_9BACT</name>
<dbReference type="EMBL" id="QXIS01000032">
    <property type="protein sequence ID" value="RIE05865.1"/>
    <property type="molecule type" value="Genomic_DNA"/>
</dbReference>
<feature type="compositionally biased region" description="Acidic residues" evidence="7">
    <location>
        <begin position="285"/>
        <end position="299"/>
    </location>
</feature>
<keyword evidence="4 6" id="KW-0802">TPR repeat</keyword>
<feature type="region of interest" description="Disordered" evidence="7">
    <location>
        <begin position="269"/>
        <end position="299"/>
    </location>
</feature>
<dbReference type="SMART" id="SM00028">
    <property type="entry name" value="TPR"/>
    <property type="match status" value="4"/>
</dbReference>
<organism evidence="8 9">
    <name type="scientific">Candidatus Cryosericum terrychapinii</name>
    <dbReference type="NCBI Taxonomy" id="2290919"/>
    <lineage>
        <taxon>Bacteria</taxon>
        <taxon>Pseudomonadati</taxon>
        <taxon>Caldisericota/Cryosericota group</taxon>
        <taxon>Candidatus Cryosericota</taxon>
        <taxon>Candidatus Cryosericia</taxon>
        <taxon>Candidatus Cryosericales</taxon>
        <taxon>Candidatus Cryosericaceae</taxon>
        <taxon>Candidatus Cryosericum</taxon>
    </lineage>
</organism>
<evidence type="ECO:0000256" key="4">
    <source>
        <dbReference type="ARBA" id="ARBA00022803"/>
    </source>
</evidence>
<dbReference type="PROSITE" id="PS50005">
    <property type="entry name" value="TPR"/>
    <property type="match status" value="1"/>
</dbReference>
<dbReference type="GO" id="GO:0005737">
    <property type="term" value="C:cytoplasm"/>
    <property type="evidence" value="ECO:0007669"/>
    <property type="project" value="UniProtKB-SubCell"/>
</dbReference>
<reference evidence="8 9" key="1">
    <citation type="submission" date="2018-09" db="EMBL/GenBank/DDBJ databases">
        <title>Discovery and Ecogenomic Context for Candidatus Cryosericales, a Global Caldiserica Order Active in Thawing Permafrost.</title>
        <authorList>
            <person name="Martinez M.A."/>
            <person name="Woodcroft B.J."/>
            <person name="Ignacio Espinoza J.C."/>
            <person name="Zayed A."/>
            <person name="Singleton C.M."/>
            <person name="Boyd J."/>
            <person name="Li Y.-F."/>
            <person name="Purvine S."/>
            <person name="Maughan H."/>
            <person name="Hodgkins S.B."/>
            <person name="Anderson D."/>
            <person name="Sederholm M."/>
            <person name="Temperton B."/>
            <person name="Saleska S.R."/>
            <person name="Tyson G.W."/>
            <person name="Rich V.I."/>
        </authorList>
    </citation>
    <scope>NUCLEOTIDE SEQUENCE [LARGE SCALE GENOMIC DNA]</scope>
    <source>
        <strain evidence="8 9">SMC7</strain>
    </source>
</reference>
<keyword evidence="2" id="KW-0963">Cytoplasm</keyword>
<evidence type="ECO:0000313" key="9">
    <source>
        <dbReference type="Proteomes" id="UP000266328"/>
    </source>
</evidence>
<sequence>MTDKSREPMSSSAEDRKDRRQRERLAELTRSFKKDPKDFVQKVEQACPAGTPPATALLDAAVVLAEQDEFKPALALLDRTVVLYEAKHDNAGLAHVYVNMGPLYGMLDELEKGISFSLKAEALAKDLPADPELTLHYASDLGGMYTEMEEWDKAMHYFQTACDASKGMGNKDLETDALLIMSQVAVAQGDAAKARELAEKGGALGKALHDKLFQARALQTIGDASALDGNHEQAVVLFQQALDLEADQPDLDLRQQLFWEMSESYEEAGNKELAEDYRSRAADLGETDEDMDEPDDSAG</sequence>
<comment type="similarity">
    <text evidence="5">Belongs to the Rap family.</text>
</comment>
<dbReference type="InterPro" id="IPR011990">
    <property type="entry name" value="TPR-like_helical_dom_sf"/>
</dbReference>
<evidence type="ECO:0000256" key="2">
    <source>
        <dbReference type="ARBA" id="ARBA00022490"/>
    </source>
</evidence>
<dbReference type="AlphaFoldDB" id="A0A398CTC0"/>
<dbReference type="InterPro" id="IPR051476">
    <property type="entry name" value="Bac_ResReg_Asp_Phosphatase"/>
</dbReference>
<protein>
    <submittedName>
        <fullName evidence="8">Uncharacterized protein</fullName>
    </submittedName>
</protein>
<feature type="compositionally biased region" description="Basic and acidic residues" evidence="7">
    <location>
        <begin position="269"/>
        <end position="283"/>
    </location>
</feature>
<dbReference type="PANTHER" id="PTHR46630">
    <property type="entry name" value="TETRATRICOPEPTIDE REPEAT PROTEIN 29"/>
    <property type="match status" value="1"/>
</dbReference>
<dbReference type="RefSeq" id="WP_119089358.1">
    <property type="nucleotide sequence ID" value="NZ_QXIS01000032.1"/>
</dbReference>
<dbReference type="SUPFAM" id="SSF48452">
    <property type="entry name" value="TPR-like"/>
    <property type="match status" value="1"/>
</dbReference>
<proteinExistence type="inferred from homology"/>
<gene>
    <name evidence="8" type="ORF">SMC7_05545</name>
</gene>
<evidence type="ECO:0000256" key="7">
    <source>
        <dbReference type="SAM" id="MobiDB-lite"/>
    </source>
</evidence>
<evidence type="ECO:0000256" key="5">
    <source>
        <dbReference type="ARBA" id="ARBA00038253"/>
    </source>
</evidence>
<feature type="repeat" description="TPR" evidence="6">
    <location>
        <begin position="215"/>
        <end position="248"/>
    </location>
</feature>
<feature type="region of interest" description="Disordered" evidence="7">
    <location>
        <begin position="1"/>
        <end position="21"/>
    </location>
</feature>
<evidence type="ECO:0000256" key="3">
    <source>
        <dbReference type="ARBA" id="ARBA00022737"/>
    </source>
</evidence>
<comment type="caution">
    <text evidence="8">The sequence shown here is derived from an EMBL/GenBank/DDBJ whole genome shotgun (WGS) entry which is preliminary data.</text>
</comment>
<keyword evidence="3" id="KW-0677">Repeat</keyword>
<keyword evidence="9" id="KW-1185">Reference proteome</keyword>
<accession>A0A398CTC0</accession>